<dbReference type="AlphaFoldDB" id="A0A4V2YLA7"/>
<sequence length="33" mass="3174">MASLIAYALSDQAAATTGAALSVDGGLIPTIIP</sequence>
<evidence type="ECO:0008006" key="3">
    <source>
        <dbReference type="Google" id="ProtNLM"/>
    </source>
</evidence>
<name>A0A4V2YLA7_9ACTN</name>
<dbReference type="Proteomes" id="UP000295302">
    <property type="component" value="Unassembled WGS sequence"/>
</dbReference>
<keyword evidence="2" id="KW-1185">Reference proteome</keyword>
<protein>
    <recommendedName>
        <fullName evidence="3">SDR family oxidoreductase</fullName>
    </recommendedName>
</protein>
<evidence type="ECO:0000313" key="1">
    <source>
        <dbReference type="EMBL" id="TDD45967.1"/>
    </source>
</evidence>
<evidence type="ECO:0000313" key="2">
    <source>
        <dbReference type="Proteomes" id="UP000295302"/>
    </source>
</evidence>
<proteinExistence type="predicted"/>
<comment type="caution">
    <text evidence="1">The sequence shown here is derived from an EMBL/GenBank/DDBJ whole genome shotgun (WGS) entry which is preliminary data.</text>
</comment>
<reference evidence="1 2" key="1">
    <citation type="submission" date="2019-03" db="EMBL/GenBank/DDBJ databases">
        <title>Draft genome sequences of novel Actinobacteria.</title>
        <authorList>
            <person name="Sahin N."/>
            <person name="Ay H."/>
            <person name="Saygin H."/>
        </authorList>
    </citation>
    <scope>NUCLEOTIDE SEQUENCE [LARGE SCALE GENOMIC DNA]</scope>
    <source>
        <strain evidence="1 2">CH32</strain>
    </source>
</reference>
<gene>
    <name evidence="1" type="ORF">E1286_22325</name>
</gene>
<dbReference type="EMBL" id="SMKQ01000069">
    <property type="protein sequence ID" value="TDD45967.1"/>
    <property type="molecule type" value="Genomic_DNA"/>
</dbReference>
<organism evidence="1 2">
    <name type="scientific">Nonomuraea terrae</name>
    <dbReference type="NCBI Taxonomy" id="2530383"/>
    <lineage>
        <taxon>Bacteria</taxon>
        <taxon>Bacillati</taxon>
        <taxon>Actinomycetota</taxon>
        <taxon>Actinomycetes</taxon>
        <taxon>Streptosporangiales</taxon>
        <taxon>Streptosporangiaceae</taxon>
        <taxon>Nonomuraea</taxon>
    </lineage>
</organism>
<accession>A0A4V2YLA7</accession>